<name>A0A3P1T4M6_9ACTN</name>
<evidence type="ECO:0000313" key="4">
    <source>
        <dbReference type="Proteomes" id="UP000280819"/>
    </source>
</evidence>
<organism evidence="3 4">
    <name type="scientific">Arachnia propionica</name>
    <dbReference type="NCBI Taxonomy" id="1750"/>
    <lineage>
        <taxon>Bacteria</taxon>
        <taxon>Bacillati</taxon>
        <taxon>Actinomycetota</taxon>
        <taxon>Actinomycetes</taxon>
        <taxon>Propionibacteriales</taxon>
        <taxon>Propionibacteriaceae</taxon>
        <taxon>Arachnia</taxon>
    </lineage>
</organism>
<evidence type="ECO:0000259" key="2">
    <source>
        <dbReference type="PROSITE" id="PS51462"/>
    </source>
</evidence>
<dbReference type="InterPro" id="IPR015797">
    <property type="entry name" value="NUDIX_hydrolase-like_dom_sf"/>
</dbReference>
<evidence type="ECO:0000313" key="3">
    <source>
        <dbReference type="EMBL" id="RRD04125.1"/>
    </source>
</evidence>
<gene>
    <name evidence="3" type="ORF">EII34_10990</name>
</gene>
<dbReference type="InterPro" id="IPR051325">
    <property type="entry name" value="Nudix_hydrolase_domain"/>
</dbReference>
<dbReference type="Pfam" id="PF00293">
    <property type="entry name" value="NUDIX"/>
    <property type="match status" value="1"/>
</dbReference>
<dbReference type="InterPro" id="IPR020084">
    <property type="entry name" value="NUDIX_hydrolase_CS"/>
</dbReference>
<dbReference type="RefSeq" id="WP_124845208.1">
    <property type="nucleotide sequence ID" value="NZ_RQZG01000013.1"/>
</dbReference>
<reference evidence="3 4" key="1">
    <citation type="submission" date="2018-11" db="EMBL/GenBank/DDBJ databases">
        <title>Genomes From Bacteria Associated with the Canine Oral Cavity: a Test Case for Automated Genome-Based Taxonomic Assignment.</title>
        <authorList>
            <person name="Coil D.A."/>
            <person name="Jospin G."/>
            <person name="Darling A.E."/>
            <person name="Wallis C."/>
            <person name="Davis I.J."/>
            <person name="Harris S."/>
            <person name="Eisen J.A."/>
            <person name="Holcombe L.J."/>
            <person name="O'Flynn C."/>
        </authorList>
    </citation>
    <scope>NUCLEOTIDE SEQUENCE [LARGE SCALE GENOMIC DNA]</scope>
    <source>
        <strain evidence="3 4">OH887_COT-365</strain>
    </source>
</reference>
<dbReference type="AlphaFoldDB" id="A0A3P1T4M6"/>
<dbReference type="SMART" id="SM00855">
    <property type="entry name" value="PGAM"/>
    <property type="match status" value="1"/>
</dbReference>
<sequence length="289" mass="32325">MSRKHRIIAAGGVILRERSQGLQVLLIHRDRYDDWSLPKGKGEADELLPETALREIDEETGVEAVLDLRLPSVRYETPKGPKISHYWRARVRRQRNRRPDQEVQAVTWFPVEEAIAKATYPAEQELIAQAVRSADTHALLIVRHAKAMQRKHWSGDDQRRRLSGRGRRQAKRLVDLLAAFGIEQLISSSSERCVQTLQPYAKATGLTIRTVDALTEEAGSRNPKAVRKYMAKLLAGLDRPTAVCGHRPVLPEMYAGLGLDAAPMVVAEVRGLHVADGKVLATETFKPTA</sequence>
<comment type="caution">
    <text evidence="3">The sequence shown here is derived from an EMBL/GenBank/DDBJ whole genome shotgun (WGS) entry which is preliminary data.</text>
</comment>
<dbReference type="GO" id="GO:0004081">
    <property type="term" value="F:bis(5'-nucleosyl)-tetraphosphatase (asymmetrical) activity"/>
    <property type="evidence" value="ECO:0007669"/>
    <property type="project" value="TreeGrafter"/>
</dbReference>
<dbReference type="GO" id="GO:0006167">
    <property type="term" value="P:AMP biosynthetic process"/>
    <property type="evidence" value="ECO:0007669"/>
    <property type="project" value="TreeGrafter"/>
</dbReference>
<dbReference type="Gene3D" id="3.90.79.10">
    <property type="entry name" value="Nucleoside Triphosphate Pyrophosphohydrolase"/>
    <property type="match status" value="1"/>
</dbReference>
<dbReference type="SUPFAM" id="SSF53254">
    <property type="entry name" value="Phosphoglycerate mutase-like"/>
    <property type="match status" value="1"/>
</dbReference>
<dbReference type="CDD" id="cd03673">
    <property type="entry name" value="NUDIX_Ap6A_hydrolase"/>
    <property type="match status" value="1"/>
</dbReference>
<dbReference type="PROSITE" id="PS00893">
    <property type="entry name" value="NUDIX_BOX"/>
    <property type="match status" value="1"/>
</dbReference>
<dbReference type="SUPFAM" id="SSF55811">
    <property type="entry name" value="Nudix"/>
    <property type="match status" value="1"/>
</dbReference>
<dbReference type="Gene3D" id="3.40.50.1240">
    <property type="entry name" value="Phosphoglycerate mutase-like"/>
    <property type="match status" value="1"/>
</dbReference>
<dbReference type="OrthoDB" id="4287477at2"/>
<dbReference type="PANTHER" id="PTHR21340:SF0">
    <property type="entry name" value="BIS(5'-NUCLEOSYL)-TETRAPHOSPHATASE [ASYMMETRICAL]"/>
    <property type="match status" value="1"/>
</dbReference>
<proteinExistence type="predicted"/>
<dbReference type="InterPro" id="IPR000086">
    <property type="entry name" value="NUDIX_hydrolase_dom"/>
</dbReference>
<dbReference type="GO" id="GO:0006754">
    <property type="term" value="P:ATP biosynthetic process"/>
    <property type="evidence" value="ECO:0007669"/>
    <property type="project" value="TreeGrafter"/>
</dbReference>
<accession>A0A3P1T4M6</accession>
<evidence type="ECO:0000256" key="1">
    <source>
        <dbReference type="ARBA" id="ARBA00022801"/>
    </source>
</evidence>
<dbReference type="InterPro" id="IPR029033">
    <property type="entry name" value="His_PPase_superfam"/>
</dbReference>
<dbReference type="Proteomes" id="UP000280819">
    <property type="component" value="Unassembled WGS sequence"/>
</dbReference>
<dbReference type="Pfam" id="PF00300">
    <property type="entry name" value="His_Phos_1"/>
    <property type="match status" value="1"/>
</dbReference>
<dbReference type="EMBL" id="RQZG01000013">
    <property type="protein sequence ID" value="RRD04125.1"/>
    <property type="molecule type" value="Genomic_DNA"/>
</dbReference>
<dbReference type="InterPro" id="IPR013078">
    <property type="entry name" value="His_Pase_superF_clade-1"/>
</dbReference>
<dbReference type="PANTHER" id="PTHR21340">
    <property type="entry name" value="DIADENOSINE 5,5-P1,P4-TETRAPHOSPHATE PYROPHOSPHOHYDROLASE MUTT"/>
    <property type="match status" value="1"/>
</dbReference>
<keyword evidence="1" id="KW-0378">Hydrolase</keyword>
<protein>
    <submittedName>
        <fullName evidence="3">NUDIX domain-containing protein</fullName>
    </submittedName>
</protein>
<feature type="domain" description="Nudix hydrolase" evidence="2">
    <location>
        <begin position="5"/>
        <end position="131"/>
    </location>
</feature>
<dbReference type="PROSITE" id="PS51462">
    <property type="entry name" value="NUDIX"/>
    <property type="match status" value="1"/>
</dbReference>